<proteinExistence type="predicted"/>
<reference evidence="3 4" key="1">
    <citation type="journal article" date="2008" name="Int. J. Syst. Evol. Microbiol.">
        <title>Tessaracoccus flavescens sp. nov., isolated from marine sediment.</title>
        <authorList>
            <person name="Lee D.W."/>
            <person name="Lee S.D."/>
        </authorList>
    </citation>
    <scope>NUCLEOTIDE SEQUENCE [LARGE SCALE GENOMIC DNA]</scope>
    <source>
        <strain evidence="3 4">SST-39T</strain>
    </source>
</reference>
<feature type="compositionally biased region" description="Low complexity" evidence="1">
    <location>
        <begin position="200"/>
        <end position="210"/>
    </location>
</feature>
<gene>
    <name evidence="3" type="ORF">BW733_13455</name>
</gene>
<evidence type="ECO:0000313" key="4">
    <source>
        <dbReference type="Proteomes" id="UP000188235"/>
    </source>
</evidence>
<evidence type="ECO:0000313" key="3">
    <source>
        <dbReference type="EMBL" id="AQP51679.1"/>
    </source>
</evidence>
<dbReference type="KEGG" id="tfa:BW733_13455"/>
<evidence type="ECO:0000256" key="2">
    <source>
        <dbReference type="SAM" id="Phobius"/>
    </source>
</evidence>
<keyword evidence="2" id="KW-0472">Membrane</keyword>
<organism evidence="3 4">
    <name type="scientific">Tessaracoccus flavescens</name>
    <dbReference type="NCBI Taxonomy" id="399497"/>
    <lineage>
        <taxon>Bacteria</taxon>
        <taxon>Bacillati</taxon>
        <taxon>Actinomycetota</taxon>
        <taxon>Actinomycetes</taxon>
        <taxon>Propionibacteriales</taxon>
        <taxon>Propionibacteriaceae</taxon>
        <taxon>Tessaracoccus</taxon>
    </lineage>
</organism>
<accession>A0A1Q2CZV1</accession>
<dbReference type="STRING" id="399497.BW733_13455"/>
<feature type="region of interest" description="Disordered" evidence="1">
    <location>
        <begin position="180"/>
        <end position="245"/>
    </location>
</feature>
<dbReference type="RefSeq" id="WP_077351211.1">
    <property type="nucleotide sequence ID" value="NZ_CP019607.1"/>
</dbReference>
<name>A0A1Q2CZV1_9ACTN</name>
<keyword evidence="2" id="KW-0812">Transmembrane</keyword>
<dbReference type="OrthoDB" id="3730525at2"/>
<keyword evidence="4" id="KW-1185">Reference proteome</keyword>
<protein>
    <submittedName>
        <fullName evidence="3">Uncharacterized protein</fullName>
    </submittedName>
</protein>
<dbReference type="Proteomes" id="UP000188235">
    <property type="component" value="Chromosome"/>
</dbReference>
<sequence>MMTLPPERDLPGGDRMADEILAGVEPARPAPGRNRALLAVLVAAAAVVVVALVLVQLLWLGRETAPAEPSPSPVVSAEPGTVADLDGGNAATVSSAMVLESYPVQIAYVGEVCGPQASDAVWEHRVDDGQWTSEAATTPAQPQEATLRGCEPLELTPLGTFTDGTVVEFRVSLGEVEATWGPAPTQLVDPAPTPAPDPSPEASELASPATAPSPPATPQVVSPPPATRSAEPTSSGAQRPSGPVELTAEVGQTVSTRYFDVTVTELATDDSGLAWGAKVQVCYAAPHPEQNADATTRTSLDPWSFSVQDGEGPGTGPQWIKARDLPPSTRWSPGYATKLLKLGECNRGWVQVEPGNPDLFLPTLRYAPADFDDDVRWEFNG</sequence>
<feature type="compositionally biased region" description="Pro residues" evidence="1">
    <location>
        <begin position="211"/>
        <end position="226"/>
    </location>
</feature>
<feature type="transmembrane region" description="Helical" evidence="2">
    <location>
        <begin position="36"/>
        <end position="59"/>
    </location>
</feature>
<dbReference type="EMBL" id="CP019607">
    <property type="protein sequence ID" value="AQP51679.1"/>
    <property type="molecule type" value="Genomic_DNA"/>
</dbReference>
<evidence type="ECO:0000256" key="1">
    <source>
        <dbReference type="SAM" id="MobiDB-lite"/>
    </source>
</evidence>
<dbReference type="AlphaFoldDB" id="A0A1Q2CZV1"/>
<keyword evidence="2" id="KW-1133">Transmembrane helix</keyword>